<proteinExistence type="predicted"/>
<evidence type="ECO:0000256" key="2">
    <source>
        <dbReference type="SAM" id="MobiDB-lite"/>
    </source>
</evidence>
<feature type="compositionally biased region" description="Polar residues" evidence="2">
    <location>
        <begin position="142"/>
        <end position="152"/>
    </location>
</feature>
<evidence type="ECO:0000313" key="3">
    <source>
        <dbReference type="EMBL" id="SUN50227.1"/>
    </source>
</evidence>
<dbReference type="Gene3D" id="3.50.4.20">
    <property type="match status" value="1"/>
</dbReference>
<evidence type="ECO:0000256" key="1">
    <source>
        <dbReference type="PIRSR" id="PIRSR012565-1"/>
    </source>
</evidence>
<feature type="compositionally biased region" description="Basic residues" evidence="2">
    <location>
        <begin position="126"/>
        <end position="141"/>
    </location>
</feature>
<dbReference type="InterPro" id="IPR009370">
    <property type="entry name" value="YutD-like"/>
</dbReference>
<accession>A0A380JVK0</accession>
<gene>
    <name evidence="3" type="primary">yutD</name>
    <name evidence="3" type="ORF">NCTC4670_01268</name>
</gene>
<dbReference type="Pfam" id="PF06265">
    <property type="entry name" value="YutD-like"/>
    <property type="match status" value="1"/>
</dbReference>
<reference evidence="3 4" key="1">
    <citation type="submission" date="2018-06" db="EMBL/GenBank/DDBJ databases">
        <authorList>
            <consortium name="Pathogen Informatics"/>
            <person name="Doyle S."/>
        </authorList>
    </citation>
    <scope>NUCLEOTIDE SEQUENCE [LARGE SCALE GENOMIC DNA]</scope>
    <source>
        <strain evidence="3 4">NCTC4670</strain>
    </source>
</reference>
<evidence type="ECO:0000313" key="4">
    <source>
        <dbReference type="Proteomes" id="UP000254797"/>
    </source>
</evidence>
<dbReference type="RefSeq" id="WP_115246251.1">
    <property type="nucleotide sequence ID" value="NZ_JAIEZU010000007.1"/>
</dbReference>
<keyword evidence="1" id="KW-1015">Disulfide bond</keyword>
<dbReference type="EMBL" id="UHFG01000004">
    <property type="protein sequence ID" value="SUN50227.1"/>
    <property type="molecule type" value="Genomic_DNA"/>
</dbReference>
<name>A0A380JVK0_STRDY</name>
<sequence>MKKDISPEMYNYNKFPGPEFSHFDQQVKAEGIAFLLLENVKNAFDTTSFGQRYTEILLKYDYIVGDWGNEQLRLKGFYKDSNDVKKTNRISRLEDYIKEFCNFGCAYFVLENPNPKEITFEEERQPRRKKSSKSKPNRRKSGQTNPQVAPQKNKQKRSPKEKPVDKQTFTSKKRKENSKSRSKRNQTKQLNAKFDHFIIRKKDQ</sequence>
<dbReference type="Proteomes" id="UP000254797">
    <property type="component" value="Unassembled WGS sequence"/>
</dbReference>
<feature type="disulfide bond" evidence="1">
    <location>
        <begin position="101"/>
        <end position="105"/>
    </location>
</feature>
<feature type="compositionally biased region" description="Basic and acidic residues" evidence="2">
    <location>
        <begin position="193"/>
        <end position="204"/>
    </location>
</feature>
<dbReference type="AlphaFoldDB" id="A0A380JVK0"/>
<dbReference type="InterPro" id="IPR038141">
    <property type="entry name" value="YutD-like_sf"/>
</dbReference>
<feature type="region of interest" description="Disordered" evidence="2">
    <location>
        <begin position="119"/>
        <end position="204"/>
    </location>
</feature>
<protein>
    <submittedName>
        <fullName evidence="3">Transcriptional regulator</fullName>
    </submittedName>
</protein>
<feature type="compositionally biased region" description="Basic residues" evidence="2">
    <location>
        <begin position="171"/>
        <end position="186"/>
    </location>
</feature>
<dbReference type="PIRSF" id="PIRSF012565">
    <property type="entry name" value="DUF1027"/>
    <property type="match status" value="1"/>
</dbReference>
<organism evidence="3 4">
    <name type="scientific">Streptococcus dysgalactiae subsp. dysgalactiae</name>
    <dbReference type="NCBI Taxonomy" id="99822"/>
    <lineage>
        <taxon>Bacteria</taxon>
        <taxon>Bacillati</taxon>
        <taxon>Bacillota</taxon>
        <taxon>Bacilli</taxon>
        <taxon>Lactobacillales</taxon>
        <taxon>Streptococcaceae</taxon>
        <taxon>Streptococcus</taxon>
    </lineage>
</organism>